<proteinExistence type="predicted"/>
<dbReference type="Proteomes" id="UP001365781">
    <property type="component" value="Unassembled WGS sequence"/>
</dbReference>
<feature type="non-terminal residue" evidence="1">
    <location>
        <position position="80"/>
    </location>
</feature>
<dbReference type="EMBL" id="JBBAYM010000753">
    <property type="protein sequence ID" value="MEI5617536.1"/>
    <property type="molecule type" value="Genomic_DNA"/>
</dbReference>
<dbReference type="RefSeq" id="WP_336559371.1">
    <property type="nucleotide sequence ID" value="NZ_JBBAYM010000753.1"/>
</dbReference>
<feature type="non-terminal residue" evidence="1">
    <location>
        <position position="1"/>
    </location>
</feature>
<comment type="caution">
    <text evidence="1">The sequence shown here is derived from an EMBL/GenBank/DDBJ whole genome shotgun (WGS) entry which is preliminary data.</text>
</comment>
<evidence type="ECO:0000313" key="2">
    <source>
        <dbReference type="Proteomes" id="UP001365781"/>
    </source>
</evidence>
<reference evidence="1 2" key="1">
    <citation type="submission" date="2024-03" db="EMBL/GenBank/DDBJ databases">
        <title>First Report of Pectobacterium brasiliscabiei causing potato scab in china.</title>
        <authorList>
            <person name="Handique U."/>
        </authorList>
    </citation>
    <scope>NUCLEOTIDE SEQUENCE [LARGE SCALE GENOMIC DNA]</scope>
    <source>
        <strain evidence="1 2">ZRIMU1503</strain>
    </source>
</reference>
<gene>
    <name evidence="1" type="ORF">WB403_51480</name>
</gene>
<sequence>VETLRADRNRTEDQFAIWGQEGADKASSTATKDSIRANGIFNLEAKIATPYHRLKLVMDYWCALWFWPLDKVDELPDRAT</sequence>
<organism evidence="1 2">
    <name type="scientific">Streptomyces brasiliscabiei</name>
    <dbReference type="NCBI Taxonomy" id="2736302"/>
    <lineage>
        <taxon>Bacteria</taxon>
        <taxon>Bacillati</taxon>
        <taxon>Actinomycetota</taxon>
        <taxon>Actinomycetes</taxon>
        <taxon>Kitasatosporales</taxon>
        <taxon>Streptomycetaceae</taxon>
        <taxon>Streptomyces</taxon>
    </lineage>
</organism>
<protein>
    <submittedName>
        <fullName evidence="1">Uncharacterized protein</fullName>
    </submittedName>
</protein>
<keyword evidence="2" id="KW-1185">Reference proteome</keyword>
<evidence type="ECO:0000313" key="1">
    <source>
        <dbReference type="EMBL" id="MEI5617536.1"/>
    </source>
</evidence>
<name>A0ABU8GWH3_9ACTN</name>
<accession>A0ABU8GWH3</accession>